<evidence type="ECO:0000259" key="8">
    <source>
        <dbReference type="Pfam" id="PF01431"/>
    </source>
</evidence>
<organism evidence="10 11">
    <name type="scientific">Novosphingobium hassiacum</name>
    <dbReference type="NCBI Taxonomy" id="173676"/>
    <lineage>
        <taxon>Bacteria</taxon>
        <taxon>Pseudomonadati</taxon>
        <taxon>Pseudomonadota</taxon>
        <taxon>Alphaproteobacteria</taxon>
        <taxon>Sphingomonadales</taxon>
        <taxon>Sphingomonadaceae</taxon>
        <taxon>Novosphingobium</taxon>
    </lineage>
</organism>
<keyword evidence="4" id="KW-0479">Metal-binding</keyword>
<dbReference type="InterPro" id="IPR000718">
    <property type="entry name" value="Peptidase_M13"/>
</dbReference>
<keyword evidence="5 10" id="KW-0378">Hydrolase</keyword>
<evidence type="ECO:0000256" key="6">
    <source>
        <dbReference type="ARBA" id="ARBA00022833"/>
    </source>
</evidence>
<gene>
    <name evidence="10" type="ORF">GGQ88_003744</name>
</gene>
<dbReference type="GO" id="GO:0046872">
    <property type="term" value="F:metal ion binding"/>
    <property type="evidence" value="ECO:0007669"/>
    <property type="project" value="UniProtKB-KW"/>
</dbReference>
<evidence type="ECO:0000256" key="5">
    <source>
        <dbReference type="ARBA" id="ARBA00022801"/>
    </source>
</evidence>
<dbReference type="GO" id="GO:0004222">
    <property type="term" value="F:metalloendopeptidase activity"/>
    <property type="evidence" value="ECO:0007669"/>
    <property type="project" value="InterPro"/>
</dbReference>
<keyword evidence="7" id="KW-0482">Metalloprotease</keyword>
<evidence type="ECO:0000313" key="11">
    <source>
        <dbReference type="Proteomes" id="UP000562395"/>
    </source>
</evidence>
<dbReference type="InterPro" id="IPR024079">
    <property type="entry name" value="MetalloPept_cat_dom_sf"/>
</dbReference>
<evidence type="ECO:0000313" key="10">
    <source>
        <dbReference type="EMBL" id="MBB3862443.1"/>
    </source>
</evidence>
<proteinExistence type="inferred from homology"/>
<evidence type="ECO:0000259" key="9">
    <source>
        <dbReference type="Pfam" id="PF05649"/>
    </source>
</evidence>
<keyword evidence="11" id="KW-1185">Reference proteome</keyword>
<dbReference type="SUPFAM" id="SSF55486">
    <property type="entry name" value="Metalloproteases ('zincins'), catalytic domain"/>
    <property type="match status" value="1"/>
</dbReference>
<dbReference type="EC" id="3.4.24.-" evidence="10"/>
<evidence type="ECO:0000256" key="1">
    <source>
        <dbReference type="ARBA" id="ARBA00001947"/>
    </source>
</evidence>
<dbReference type="GO" id="GO:0005886">
    <property type="term" value="C:plasma membrane"/>
    <property type="evidence" value="ECO:0007669"/>
    <property type="project" value="TreeGrafter"/>
</dbReference>
<reference evidence="10 11" key="1">
    <citation type="submission" date="2020-08" db="EMBL/GenBank/DDBJ databases">
        <title>Genomic Encyclopedia of Type Strains, Phase IV (KMG-IV): sequencing the most valuable type-strain genomes for metagenomic binning, comparative biology and taxonomic classification.</title>
        <authorList>
            <person name="Goeker M."/>
        </authorList>
    </citation>
    <scope>NUCLEOTIDE SEQUENCE [LARGE SCALE GENOMIC DNA]</scope>
    <source>
        <strain evidence="10 11">DSM 14552</strain>
    </source>
</reference>
<evidence type="ECO:0000256" key="3">
    <source>
        <dbReference type="ARBA" id="ARBA00022670"/>
    </source>
</evidence>
<dbReference type="AlphaFoldDB" id="A0A7W6EXJ8"/>
<dbReference type="RefSeq" id="WP_246386306.1">
    <property type="nucleotide sequence ID" value="NZ_JACICY010000014.1"/>
</dbReference>
<feature type="domain" description="Peptidase M13 N-terminal" evidence="9">
    <location>
        <begin position="29"/>
        <end position="424"/>
    </location>
</feature>
<dbReference type="PANTHER" id="PTHR11733">
    <property type="entry name" value="ZINC METALLOPROTEASE FAMILY M13 NEPRILYSIN-RELATED"/>
    <property type="match status" value="1"/>
</dbReference>
<name>A0A7W6EXJ8_9SPHN</name>
<comment type="caution">
    <text evidence="10">The sequence shown here is derived from an EMBL/GenBank/DDBJ whole genome shotgun (WGS) entry which is preliminary data.</text>
</comment>
<keyword evidence="3" id="KW-0645">Protease</keyword>
<accession>A0A7W6EXJ8</accession>
<evidence type="ECO:0000256" key="2">
    <source>
        <dbReference type="ARBA" id="ARBA00007357"/>
    </source>
</evidence>
<evidence type="ECO:0000256" key="7">
    <source>
        <dbReference type="ARBA" id="ARBA00023049"/>
    </source>
</evidence>
<sequence length="686" mass="74658">MSSAIGEEAAADYSGSGLQLKYVDPAIKPGDDFMGHVNGIWLRDTQIPADKSTYGIMNILSDTSRDRLRLVMDEAVAAKAAPGSDMARIAAAYSAFLDTRRIEAGGLMPARPWLERIAKVRTTTDLATLFGDPAFESPIGLALNPDSKDSGRYALYAGAAGLGLPDRDYYLIDSPRNREIKAGYIKWLVTALAEAGDRQPAASAEAIWQLESKIAAAHWDRALGRNRDLTYNKLTLAQAREAFKGLPLDAMLTAAGAKGVGELVIQQYPPTADELKAAGFTPDMASKLGGGVPAIAALVQSEPLAAWKAWATVRFMSNYAAVLPARIDAARFAFYGTLLRGQPQDEPRWKRAIGATEEQVGELVGKVYAQRWFPAQNKAAMEALVGNLRKAMAANLSDLAWMSPATREQAEAKLAAFTPKVGYPDKYKQYEGLKISPETPLANAIAAKQWKLAYDMPRIGKPVDRSEWGMFPQTVNAYYSAQLNEIVFPAAILQPPYFNLSADPAVNYGAIGAVIGHEMGHGFDDQGSKSDASGNLRNWWTDKDRAAFDALTGRLVAQYDAFCPFDEASAGGKACIDGRLTLGENIGDLGGLSLALRAYHLSLGGKPAPVIDGLTGDQRFFMAWAQVWRFKARDAAARDRLKTDYHSPGAYRVNGIVRNFDEWYKAFGVKPGDALYLPPDQRIRIW</sequence>
<protein>
    <submittedName>
        <fullName evidence="10">Putative endopeptidase</fullName>
        <ecNumber evidence="10">3.4.24.-</ecNumber>
    </submittedName>
</protein>
<dbReference type="PANTHER" id="PTHR11733:SF167">
    <property type="entry name" value="FI17812P1-RELATED"/>
    <property type="match status" value="1"/>
</dbReference>
<keyword evidence="6" id="KW-0862">Zinc</keyword>
<feature type="domain" description="Peptidase M13 C-terminal" evidence="8">
    <location>
        <begin position="476"/>
        <end position="682"/>
    </location>
</feature>
<dbReference type="Pfam" id="PF01431">
    <property type="entry name" value="Peptidase_M13"/>
    <property type="match status" value="1"/>
</dbReference>
<dbReference type="Gene3D" id="3.40.390.10">
    <property type="entry name" value="Collagenase (Catalytic Domain)"/>
    <property type="match status" value="1"/>
</dbReference>
<dbReference type="PRINTS" id="PR00786">
    <property type="entry name" value="NEPRILYSIN"/>
</dbReference>
<dbReference type="InterPro" id="IPR018497">
    <property type="entry name" value="Peptidase_M13_C"/>
</dbReference>
<dbReference type="Gene3D" id="1.10.1380.10">
    <property type="entry name" value="Neutral endopeptidase , domain2"/>
    <property type="match status" value="1"/>
</dbReference>
<dbReference type="GO" id="GO:0016485">
    <property type="term" value="P:protein processing"/>
    <property type="evidence" value="ECO:0007669"/>
    <property type="project" value="TreeGrafter"/>
</dbReference>
<dbReference type="CDD" id="cd08662">
    <property type="entry name" value="M13"/>
    <property type="match status" value="1"/>
</dbReference>
<dbReference type="InterPro" id="IPR042089">
    <property type="entry name" value="Peptidase_M13_dom_2"/>
</dbReference>
<evidence type="ECO:0000256" key="4">
    <source>
        <dbReference type="ARBA" id="ARBA00022723"/>
    </source>
</evidence>
<dbReference type="Pfam" id="PF05649">
    <property type="entry name" value="Peptidase_M13_N"/>
    <property type="match status" value="1"/>
</dbReference>
<comment type="cofactor">
    <cofactor evidence="1">
        <name>Zn(2+)</name>
        <dbReference type="ChEBI" id="CHEBI:29105"/>
    </cofactor>
</comment>
<dbReference type="Proteomes" id="UP000562395">
    <property type="component" value="Unassembled WGS sequence"/>
</dbReference>
<dbReference type="EMBL" id="JACICY010000014">
    <property type="protein sequence ID" value="MBB3862443.1"/>
    <property type="molecule type" value="Genomic_DNA"/>
</dbReference>
<comment type="similarity">
    <text evidence="2">Belongs to the peptidase M13 family.</text>
</comment>
<dbReference type="PROSITE" id="PS51885">
    <property type="entry name" value="NEPRILYSIN"/>
    <property type="match status" value="1"/>
</dbReference>
<dbReference type="InterPro" id="IPR008753">
    <property type="entry name" value="Peptidase_M13_N"/>
</dbReference>